<dbReference type="OrthoDB" id="3246121at2759"/>
<dbReference type="InParanoid" id="A0A067M9R1"/>
<gene>
    <name evidence="1" type="ORF">BOTBODRAFT_46400</name>
</gene>
<dbReference type="EMBL" id="KL198058">
    <property type="protein sequence ID" value="KDQ11430.1"/>
    <property type="molecule type" value="Genomic_DNA"/>
</dbReference>
<organism evidence="1 2">
    <name type="scientific">Botryobasidium botryosum (strain FD-172 SS1)</name>
    <dbReference type="NCBI Taxonomy" id="930990"/>
    <lineage>
        <taxon>Eukaryota</taxon>
        <taxon>Fungi</taxon>
        <taxon>Dikarya</taxon>
        <taxon>Basidiomycota</taxon>
        <taxon>Agaricomycotina</taxon>
        <taxon>Agaricomycetes</taxon>
        <taxon>Cantharellales</taxon>
        <taxon>Botryobasidiaceae</taxon>
        <taxon>Botryobasidium</taxon>
    </lineage>
</organism>
<reference evidence="2" key="1">
    <citation type="journal article" date="2014" name="Proc. Natl. Acad. Sci. U.S.A.">
        <title>Extensive sampling of basidiomycete genomes demonstrates inadequacy of the white-rot/brown-rot paradigm for wood decay fungi.</title>
        <authorList>
            <person name="Riley R."/>
            <person name="Salamov A.A."/>
            <person name="Brown D.W."/>
            <person name="Nagy L.G."/>
            <person name="Floudas D."/>
            <person name="Held B.W."/>
            <person name="Levasseur A."/>
            <person name="Lombard V."/>
            <person name="Morin E."/>
            <person name="Otillar R."/>
            <person name="Lindquist E.A."/>
            <person name="Sun H."/>
            <person name="LaButti K.M."/>
            <person name="Schmutz J."/>
            <person name="Jabbour D."/>
            <person name="Luo H."/>
            <person name="Baker S.E."/>
            <person name="Pisabarro A.G."/>
            <person name="Walton J.D."/>
            <person name="Blanchette R.A."/>
            <person name="Henrissat B."/>
            <person name="Martin F."/>
            <person name="Cullen D."/>
            <person name="Hibbett D.S."/>
            <person name="Grigoriev I.V."/>
        </authorList>
    </citation>
    <scope>NUCLEOTIDE SEQUENCE [LARGE SCALE GENOMIC DNA]</scope>
    <source>
        <strain evidence="2">FD-172 SS1</strain>
    </source>
</reference>
<dbReference type="AlphaFoldDB" id="A0A067M9R1"/>
<name>A0A067M9R1_BOTB1</name>
<evidence type="ECO:0000313" key="1">
    <source>
        <dbReference type="EMBL" id="KDQ11430.1"/>
    </source>
</evidence>
<dbReference type="Proteomes" id="UP000027195">
    <property type="component" value="Unassembled WGS sequence"/>
</dbReference>
<dbReference type="STRING" id="930990.A0A067M9R1"/>
<sequence>MSTLAVSPPASAANQKPTAVGATDLSALEDASLTKWLDIHHNPQQGVFLSIVQDKAGHTVTWAYGPFLLEIAVSFTGVTGQFGVNIPLRGYKKLIDINGDLINGISAAFNFDKIVFGTIKIYLKRRLVILELDAKAFGQEWKVKIALLSL</sequence>
<dbReference type="HOGENOM" id="CLU_135721_0_0_1"/>
<accession>A0A067M9R1</accession>
<proteinExistence type="predicted"/>
<keyword evidence="2" id="KW-1185">Reference proteome</keyword>
<evidence type="ECO:0000313" key="2">
    <source>
        <dbReference type="Proteomes" id="UP000027195"/>
    </source>
</evidence>
<protein>
    <submittedName>
        <fullName evidence="1">Uncharacterized protein</fullName>
    </submittedName>
</protein>